<evidence type="ECO:0000256" key="1">
    <source>
        <dbReference type="SAM" id="SignalP"/>
    </source>
</evidence>
<comment type="caution">
    <text evidence="3">The sequence shown here is derived from an EMBL/GenBank/DDBJ whole genome shotgun (WGS) entry which is preliminary data.</text>
</comment>
<feature type="chain" id="PRO_5036931576" evidence="1">
    <location>
        <begin position="30"/>
        <end position="319"/>
    </location>
</feature>
<dbReference type="Proteomes" id="UP000641646">
    <property type="component" value="Unassembled WGS sequence"/>
</dbReference>
<feature type="domain" description="Ice-binding protein C-terminal" evidence="2">
    <location>
        <begin position="285"/>
        <end position="310"/>
    </location>
</feature>
<reference evidence="3" key="2">
    <citation type="submission" date="2020-08" db="EMBL/GenBank/DDBJ databases">
        <authorList>
            <person name="Chen M."/>
            <person name="Teng W."/>
            <person name="Zhao L."/>
            <person name="Hu C."/>
            <person name="Zhou Y."/>
            <person name="Han B."/>
            <person name="Song L."/>
            <person name="Shu W."/>
        </authorList>
    </citation>
    <scope>NUCLEOTIDE SEQUENCE</scope>
    <source>
        <strain evidence="3">FACHB-1375</strain>
    </source>
</reference>
<sequence length="319" mass="33832">MSLRNVKTLLGTAAAAACLFSVTGQQANAATLSPNWSYTIDSFNDGADLYKVGSKSSYELYGMAMKEENGKVFVAINANLALTGQAEPTHPEVQDGNVGWGDLFFNFSGLSFKDASAQEKLFGIRFAGTNDSGAATTGLYSGVKAKSVGFENYSYSRFSKYQNWVENTATDSNGQHGKVGFGDLTAAEAKDYLTKKNGVVEDTSYSIQNVIATGNKVGDIQALSAGELASLNFAQYSATGSQTFGFKFDRSLLPSGDALISLLEECINDGIAVKVTLADNEPPTSIPEPSAVASLTLLGLGLFGTQMRRRAYPTVKVAK</sequence>
<evidence type="ECO:0000313" key="3">
    <source>
        <dbReference type="EMBL" id="MBD2186281.1"/>
    </source>
</evidence>
<reference evidence="3" key="1">
    <citation type="journal article" date="2015" name="ISME J.">
        <title>Draft Genome Sequence of Streptomyces incarnatus NRRL8089, which Produces the Nucleoside Antibiotic Sinefungin.</title>
        <authorList>
            <person name="Oshima K."/>
            <person name="Hattori M."/>
            <person name="Shimizu H."/>
            <person name="Fukuda K."/>
            <person name="Nemoto M."/>
            <person name="Inagaki K."/>
            <person name="Tamura T."/>
        </authorList>
    </citation>
    <scope>NUCLEOTIDE SEQUENCE</scope>
    <source>
        <strain evidence="3">FACHB-1375</strain>
    </source>
</reference>
<organism evidence="3 4">
    <name type="scientific">Aerosakkonema funiforme FACHB-1375</name>
    <dbReference type="NCBI Taxonomy" id="2949571"/>
    <lineage>
        <taxon>Bacteria</taxon>
        <taxon>Bacillati</taxon>
        <taxon>Cyanobacteriota</taxon>
        <taxon>Cyanophyceae</taxon>
        <taxon>Oscillatoriophycideae</taxon>
        <taxon>Aerosakkonematales</taxon>
        <taxon>Aerosakkonemataceae</taxon>
        <taxon>Aerosakkonema</taxon>
    </lineage>
</organism>
<feature type="signal peptide" evidence="1">
    <location>
        <begin position="1"/>
        <end position="29"/>
    </location>
</feature>
<keyword evidence="1" id="KW-0732">Signal</keyword>
<dbReference type="EMBL" id="JACJPW010000186">
    <property type="protein sequence ID" value="MBD2186281.1"/>
    <property type="molecule type" value="Genomic_DNA"/>
</dbReference>
<protein>
    <submittedName>
        <fullName evidence="3">PEP-CTERM sorting domain-containing protein</fullName>
    </submittedName>
</protein>
<dbReference type="AlphaFoldDB" id="A0A926VLV5"/>
<dbReference type="PROSITE" id="PS51257">
    <property type="entry name" value="PROKAR_LIPOPROTEIN"/>
    <property type="match status" value="1"/>
</dbReference>
<gene>
    <name evidence="3" type="ORF">H6G03_35395</name>
</gene>
<evidence type="ECO:0000313" key="4">
    <source>
        <dbReference type="Proteomes" id="UP000641646"/>
    </source>
</evidence>
<dbReference type="InterPro" id="IPR013424">
    <property type="entry name" value="Ice-binding_C"/>
</dbReference>
<dbReference type="Pfam" id="PF07589">
    <property type="entry name" value="PEP-CTERM"/>
    <property type="match status" value="1"/>
</dbReference>
<dbReference type="NCBIfam" id="NF041930">
    <property type="entry name" value="Xrt_dep_XDD3"/>
    <property type="match status" value="1"/>
</dbReference>
<evidence type="ECO:0000259" key="2">
    <source>
        <dbReference type="Pfam" id="PF07589"/>
    </source>
</evidence>
<keyword evidence="4" id="KW-1185">Reference proteome</keyword>
<proteinExistence type="predicted"/>
<name>A0A926VLV5_9CYAN</name>
<accession>A0A926VLV5</accession>